<comment type="caution">
    <text evidence="4">The sequence shown here is derived from an EMBL/GenBank/DDBJ whole genome shotgun (WGS) entry which is preliminary data.</text>
</comment>
<dbReference type="PROSITE" id="PS00061">
    <property type="entry name" value="ADH_SHORT"/>
    <property type="match status" value="1"/>
</dbReference>
<dbReference type="Proteomes" id="UP001168821">
    <property type="component" value="Unassembled WGS sequence"/>
</dbReference>
<organism evidence="4 5">
    <name type="scientific">Zophobas morio</name>
    <dbReference type="NCBI Taxonomy" id="2755281"/>
    <lineage>
        <taxon>Eukaryota</taxon>
        <taxon>Metazoa</taxon>
        <taxon>Ecdysozoa</taxon>
        <taxon>Arthropoda</taxon>
        <taxon>Hexapoda</taxon>
        <taxon>Insecta</taxon>
        <taxon>Pterygota</taxon>
        <taxon>Neoptera</taxon>
        <taxon>Endopterygota</taxon>
        <taxon>Coleoptera</taxon>
        <taxon>Polyphaga</taxon>
        <taxon>Cucujiformia</taxon>
        <taxon>Tenebrionidae</taxon>
        <taxon>Zophobas</taxon>
    </lineage>
</organism>
<dbReference type="GO" id="GO:0016616">
    <property type="term" value="F:oxidoreductase activity, acting on the CH-OH group of donors, NAD or NADP as acceptor"/>
    <property type="evidence" value="ECO:0007669"/>
    <property type="project" value="TreeGrafter"/>
</dbReference>
<comment type="similarity">
    <text evidence="1 3">Belongs to the short-chain dehydrogenases/reductases (SDR) family.</text>
</comment>
<evidence type="ECO:0000313" key="5">
    <source>
        <dbReference type="Proteomes" id="UP001168821"/>
    </source>
</evidence>
<dbReference type="EMBL" id="JALNTZ010000009">
    <property type="protein sequence ID" value="KAJ3641002.1"/>
    <property type="molecule type" value="Genomic_DNA"/>
</dbReference>
<dbReference type="FunFam" id="3.40.50.720:FF:000149">
    <property type="entry name" value="15-hydroxyprostaglandin dehydrogenase [NAD(+)]"/>
    <property type="match status" value="1"/>
</dbReference>
<reference evidence="4" key="1">
    <citation type="journal article" date="2023" name="G3 (Bethesda)">
        <title>Whole genome assemblies of Zophobas morio and Tenebrio molitor.</title>
        <authorList>
            <person name="Kaur S."/>
            <person name="Stinson S.A."/>
            <person name="diCenzo G.C."/>
        </authorList>
    </citation>
    <scope>NUCLEOTIDE SEQUENCE</scope>
    <source>
        <strain evidence="4">QUZm001</strain>
    </source>
</reference>
<dbReference type="PANTHER" id="PTHR44229:SF8">
    <property type="entry name" value="ALCOHOL DEHYDROGENASE-RELATED"/>
    <property type="match status" value="1"/>
</dbReference>
<dbReference type="SUPFAM" id="SSF51735">
    <property type="entry name" value="NAD(P)-binding Rossmann-fold domains"/>
    <property type="match status" value="1"/>
</dbReference>
<keyword evidence="2" id="KW-0560">Oxidoreductase</keyword>
<dbReference type="InterPro" id="IPR002347">
    <property type="entry name" value="SDR_fam"/>
</dbReference>
<evidence type="ECO:0000313" key="4">
    <source>
        <dbReference type="EMBL" id="KAJ3641002.1"/>
    </source>
</evidence>
<dbReference type="PANTHER" id="PTHR44229">
    <property type="entry name" value="15-HYDROXYPROSTAGLANDIN DEHYDROGENASE [NAD(+)]"/>
    <property type="match status" value="1"/>
</dbReference>
<evidence type="ECO:0000256" key="3">
    <source>
        <dbReference type="RuleBase" id="RU000363"/>
    </source>
</evidence>
<protein>
    <submittedName>
        <fullName evidence="4">Uncharacterized protein</fullName>
    </submittedName>
</protein>
<proteinExistence type="inferred from homology"/>
<name>A0AA38M3F8_9CUCU</name>
<dbReference type="GO" id="GO:0005737">
    <property type="term" value="C:cytoplasm"/>
    <property type="evidence" value="ECO:0007669"/>
    <property type="project" value="TreeGrafter"/>
</dbReference>
<evidence type="ECO:0000256" key="2">
    <source>
        <dbReference type="ARBA" id="ARBA00023002"/>
    </source>
</evidence>
<dbReference type="PRINTS" id="PR00080">
    <property type="entry name" value="SDRFAMILY"/>
</dbReference>
<dbReference type="AlphaFoldDB" id="A0AA38M3F8"/>
<keyword evidence="5" id="KW-1185">Reference proteome</keyword>
<dbReference type="Pfam" id="PF00106">
    <property type="entry name" value="adh_short"/>
    <property type="match status" value="1"/>
</dbReference>
<accession>A0AA38M3F8</accession>
<evidence type="ECO:0000256" key="1">
    <source>
        <dbReference type="ARBA" id="ARBA00006484"/>
    </source>
</evidence>
<dbReference type="PRINTS" id="PR00081">
    <property type="entry name" value="GDHRDH"/>
</dbReference>
<dbReference type="Gene3D" id="3.40.50.720">
    <property type="entry name" value="NAD(P)-binding Rossmann-like Domain"/>
    <property type="match status" value="1"/>
</dbReference>
<dbReference type="InterPro" id="IPR036291">
    <property type="entry name" value="NAD(P)-bd_dom_sf"/>
</dbReference>
<gene>
    <name evidence="4" type="ORF">Zmor_027532</name>
</gene>
<sequence>MDFIAGKVVLITGGAGSIGLAIIKNLLNHGAKGIAIVDISEEAGRKAVNEIGKIFDEKRITFIKTDITNKTELEGAFETTINAYKQLDIVINNAGILDEIEWQNTIAVNLVAVIEGTYLAMQKYLPKYKSGEEGLVINTASICGLHSFQINPVYCATKHGLIGLGKALGGDEFYKKYKVRVLTICPGLMNTPISGRPDGFLFPEVLEKEVGAVCLVAQASERVSEGLIEAIKKGKNGSLWVIENNEPVYEVVVPQHKTMKV</sequence>
<dbReference type="InterPro" id="IPR020904">
    <property type="entry name" value="Sc_DH/Rdtase_CS"/>
</dbReference>